<reference evidence="2 3" key="1">
    <citation type="submission" date="2019-02" db="EMBL/GenBank/DDBJ databases">
        <title>Genomic Encyclopedia of Type Strains, Phase IV (KMG-IV): sequencing the most valuable type-strain genomes for metagenomic binning, comparative biology and taxonomic classification.</title>
        <authorList>
            <person name="Goeker M."/>
        </authorList>
    </citation>
    <scope>NUCLEOTIDE SEQUENCE [LARGE SCALE GENOMIC DNA]</scope>
    <source>
        <strain evidence="2 3">DSM 17196</strain>
    </source>
</reference>
<evidence type="ECO:0008006" key="4">
    <source>
        <dbReference type="Google" id="ProtNLM"/>
    </source>
</evidence>
<proteinExistence type="predicted"/>
<feature type="signal peptide" evidence="1">
    <location>
        <begin position="1"/>
        <end position="19"/>
    </location>
</feature>
<evidence type="ECO:0000313" key="2">
    <source>
        <dbReference type="EMBL" id="RZS91936.1"/>
    </source>
</evidence>
<feature type="chain" id="PRO_5020762648" description="DUF4476 domain-containing protein" evidence="1">
    <location>
        <begin position="20"/>
        <end position="151"/>
    </location>
</feature>
<dbReference type="OrthoDB" id="1144931at2"/>
<protein>
    <recommendedName>
        <fullName evidence="4">DUF4476 domain-containing protein</fullName>
    </recommendedName>
</protein>
<sequence>MKTIILTAIALFFASINNAQVLYEDQLGTVYLNDTKEEVVYTNDFAAFNLNLTQQETISFAKEIKKAKTTDESLLFLSQFSNLQLPKSYYLKIIRRAANRSKSTKEFIQFLKKNIPELKDQLEFNDTTAALYHLARKNTFNGQIDALPSVI</sequence>
<organism evidence="2 3">
    <name type="scientific">Aquimarina brevivitae</name>
    <dbReference type="NCBI Taxonomy" id="323412"/>
    <lineage>
        <taxon>Bacteria</taxon>
        <taxon>Pseudomonadati</taxon>
        <taxon>Bacteroidota</taxon>
        <taxon>Flavobacteriia</taxon>
        <taxon>Flavobacteriales</taxon>
        <taxon>Flavobacteriaceae</taxon>
        <taxon>Aquimarina</taxon>
    </lineage>
</organism>
<evidence type="ECO:0000256" key="1">
    <source>
        <dbReference type="SAM" id="SignalP"/>
    </source>
</evidence>
<dbReference type="Proteomes" id="UP000292262">
    <property type="component" value="Unassembled WGS sequence"/>
</dbReference>
<name>A0A4Q7NX48_9FLAO</name>
<evidence type="ECO:0000313" key="3">
    <source>
        <dbReference type="Proteomes" id="UP000292262"/>
    </source>
</evidence>
<accession>A0A4Q7NX48</accession>
<comment type="caution">
    <text evidence="2">The sequence shown here is derived from an EMBL/GenBank/DDBJ whole genome shotgun (WGS) entry which is preliminary data.</text>
</comment>
<dbReference type="RefSeq" id="WP_130287565.1">
    <property type="nucleotide sequence ID" value="NZ_SGXE01000005.1"/>
</dbReference>
<keyword evidence="1" id="KW-0732">Signal</keyword>
<dbReference type="AlphaFoldDB" id="A0A4Q7NX48"/>
<dbReference type="EMBL" id="SGXE01000005">
    <property type="protein sequence ID" value="RZS91936.1"/>
    <property type="molecule type" value="Genomic_DNA"/>
</dbReference>
<keyword evidence="3" id="KW-1185">Reference proteome</keyword>
<gene>
    <name evidence="2" type="ORF">EV197_3040</name>
</gene>